<dbReference type="InterPro" id="IPR004799">
    <property type="entry name" value="Periplasmic_diS_OxRdtase_DsbE"/>
</dbReference>
<feature type="domain" description="Thioredoxin" evidence="7">
    <location>
        <begin position="56"/>
        <end position="198"/>
    </location>
</feature>
<dbReference type="FunCoup" id="A0A371RJV0">
    <property type="interactions" value="209"/>
</dbReference>
<comment type="subcellular location">
    <subcellularLocation>
        <location evidence="1">Cell envelope</location>
    </subcellularLocation>
</comment>
<evidence type="ECO:0000313" key="8">
    <source>
        <dbReference type="EMBL" id="RFB05734.1"/>
    </source>
</evidence>
<keyword evidence="9" id="KW-1185">Reference proteome</keyword>
<dbReference type="InterPro" id="IPR036249">
    <property type="entry name" value="Thioredoxin-like_sf"/>
</dbReference>
<evidence type="ECO:0000256" key="3">
    <source>
        <dbReference type="ARBA" id="ARBA00022748"/>
    </source>
</evidence>
<feature type="transmembrane region" description="Helical" evidence="6">
    <location>
        <begin position="26"/>
        <end position="46"/>
    </location>
</feature>
<keyword evidence="5" id="KW-0676">Redox-active center</keyword>
<dbReference type="GO" id="GO:0030288">
    <property type="term" value="C:outer membrane-bounded periplasmic space"/>
    <property type="evidence" value="ECO:0007669"/>
    <property type="project" value="InterPro"/>
</dbReference>
<keyword evidence="3" id="KW-0201">Cytochrome c-type biogenesis</keyword>
<dbReference type="AlphaFoldDB" id="A0A371RJV0"/>
<evidence type="ECO:0000256" key="2">
    <source>
        <dbReference type="ARBA" id="ARBA00007758"/>
    </source>
</evidence>
<dbReference type="GO" id="GO:0015036">
    <property type="term" value="F:disulfide oxidoreductase activity"/>
    <property type="evidence" value="ECO:0007669"/>
    <property type="project" value="InterPro"/>
</dbReference>
<dbReference type="InterPro" id="IPR017937">
    <property type="entry name" value="Thioredoxin_CS"/>
</dbReference>
<sequence length="204" mass="22818">MVNHFRRDDALPALGLHGRKAPMKRLLLIIPLGLFVIVALFAVRGLSLDQQNLPSVLIDKPAPDLELADMPGLGNAFTTEELKGQVTLVNIFGSWCPSCRLEHSLLMQIGAEDEVPLYGINWIDTPERGADWLAQWGNPYDKVGNDAAGRNIIQFGVTAAPETFLIDQEGRIRYRHAGPLTPDFWEKTLRPMVLELQKRDRPES</sequence>
<comment type="caution">
    <text evidence="8">The sequence shown here is derived from an EMBL/GenBank/DDBJ whole genome shotgun (WGS) entry which is preliminary data.</text>
</comment>
<gene>
    <name evidence="8" type="ORF">DX908_10915</name>
</gene>
<dbReference type="NCBIfam" id="TIGR00385">
    <property type="entry name" value="dsbE"/>
    <property type="match status" value="1"/>
</dbReference>
<dbReference type="Proteomes" id="UP000264589">
    <property type="component" value="Unassembled WGS sequence"/>
</dbReference>
<evidence type="ECO:0000256" key="5">
    <source>
        <dbReference type="ARBA" id="ARBA00023284"/>
    </source>
</evidence>
<dbReference type="PROSITE" id="PS51352">
    <property type="entry name" value="THIOREDOXIN_2"/>
    <property type="match status" value="1"/>
</dbReference>
<evidence type="ECO:0000256" key="1">
    <source>
        <dbReference type="ARBA" id="ARBA00004196"/>
    </source>
</evidence>
<keyword evidence="6" id="KW-0812">Transmembrane</keyword>
<dbReference type="InParanoid" id="A0A371RJV0"/>
<keyword evidence="6" id="KW-0472">Membrane</keyword>
<dbReference type="GO" id="GO:0017004">
    <property type="term" value="P:cytochrome complex assembly"/>
    <property type="evidence" value="ECO:0007669"/>
    <property type="project" value="UniProtKB-KW"/>
</dbReference>
<keyword evidence="4" id="KW-1015">Disulfide bond</keyword>
<dbReference type="CDD" id="cd03010">
    <property type="entry name" value="TlpA_like_DsbE"/>
    <property type="match status" value="1"/>
</dbReference>
<dbReference type="InterPro" id="IPR013766">
    <property type="entry name" value="Thioredoxin_domain"/>
</dbReference>
<evidence type="ECO:0000256" key="4">
    <source>
        <dbReference type="ARBA" id="ARBA00023157"/>
    </source>
</evidence>
<comment type="similarity">
    <text evidence="2">Belongs to the thioredoxin family. DsbE subfamily.</text>
</comment>
<dbReference type="PROSITE" id="PS00194">
    <property type="entry name" value="THIOREDOXIN_1"/>
    <property type="match status" value="1"/>
</dbReference>
<proteinExistence type="inferred from homology"/>
<evidence type="ECO:0000259" key="7">
    <source>
        <dbReference type="PROSITE" id="PS51352"/>
    </source>
</evidence>
<dbReference type="EMBL" id="QUQO01000001">
    <property type="protein sequence ID" value="RFB05734.1"/>
    <property type="molecule type" value="Genomic_DNA"/>
</dbReference>
<evidence type="ECO:0000313" key="9">
    <source>
        <dbReference type="Proteomes" id="UP000264589"/>
    </source>
</evidence>
<reference evidence="8 9" key="1">
    <citation type="submission" date="2018-08" db="EMBL/GenBank/DDBJ databases">
        <title>Parvularcula sp. SM1705, isolated from surface water of the South Sea China.</title>
        <authorList>
            <person name="Sun L."/>
        </authorList>
    </citation>
    <scope>NUCLEOTIDE SEQUENCE [LARGE SCALE GENOMIC DNA]</scope>
    <source>
        <strain evidence="8 9">SM1705</strain>
    </source>
</reference>
<dbReference type="Gene3D" id="3.40.30.10">
    <property type="entry name" value="Glutaredoxin"/>
    <property type="match status" value="1"/>
</dbReference>
<accession>A0A371RJV0</accession>
<name>A0A371RJV0_9PROT</name>
<keyword evidence="6" id="KW-1133">Transmembrane helix</keyword>
<protein>
    <submittedName>
        <fullName evidence="8">DsbE family thiol:disulfide interchange protein</fullName>
    </submittedName>
</protein>
<dbReference type="InterPro" id="IPR050553">
    <property type="entry name" value="Thioredoxin_ResA/DsbE_sf"/>
</dbReference>
<organism evidence="8 9">
    <name type="scientific">Parvularcula marina</name>
    <dbReference type="NCBI Taxonomy" id="2292771"/>
    <lineage>
        <taxon>Bacteria</taxon>
        <taxon>Pseudomonadati</taxon>
        <taxon>Pseudomonadota</taxon>
        <taxon>Alphaproteobacteria</taxon>
        <taxon>Parvularculales</taxon>
        <taxon>Parvularculaceae</taxon>
        <taxon>Parvularcula</taxon>
    </lineage>
</organism>
<dbReference type="SUPFAM" id="SSF52833">
    <property type="entry name" value="Thioredoxin-like"/>
    <property type="match status" value="1"/>
</dbReference>
<dbReference type="PANTHER" id="PTHR42852">
    <property type="entry name" value="THIOL:DISULFIDE INTERCHANGE PROTEIN DSBE"/>
    <property type="match status" value="1"/>
</dbReference>
<dbReference type="Pfam" id="PF08534">
    <property type="entry name" value="Redoxin"/>
    <property type="match status" value="1"/>
</dbReference>
<dbReference type="PANTHER" id="PTHR42852:SF6">
    <property type="entry name" value="THIOL:DISULFIDE INTERCHANGE PROTEIN DSBE"/>
    <property type="match status" value="1"/>
</dbReference>
<evidence type="ECO:0000256" key="6">
    <source>
        <dbReference type="SAM" id="Phobius"/>
    </source>
</evidence>
<dbReference type="InterPro" id="IPR013740">
    <property type="entry name" value="Redoxin"/>
</dbReference>